<dbReference type="AlphaFoldDB" id="A0AAN8WSD8"/>
<feature type="region of interest" description="Disordered" evidence="1">
    <location>
        <begin position="122"/>
        <end position="213"/>
    </location>
</feature>
<reference evidence="3 4" key="1">
    <citation type="submission" date="2023-11" db="EMBL/GenBank/DDBJ databases">
        <title>Halocaridina rubra genome assembly.</title>
        <authorList>
            <person name="Smith C."/>
        </authorList>
    </citation>
    <scope>NUCLEOTIDE SEQUENCE [LARGE SCALE GENOMIC DNA]</scope>
    <source>
        <strain evidence="3">EP-1</strain>
        <tissue evidence="3">Whole</tissue>
    </source>
</reference>
<keyword evidence="4" id="KW-1185">Reference proteome</keyword>
<dbReference type="EMBL" id="JAXCGZ010016469">
    <property type="protein sequence ID" value="KAK7069431.1"/>
    <property type="molecule type" value="Genomic_DNA"/>
</dbReference>
<feature type="compositionally biased region" description="Pro residues" evidence="1">
    <location>
        <begin position="163"/>
        <end position="205"/>
    </location>
</feature>
<protein>
    <submittedName>
        <fullName evidence="3">Uncharacterized protein</fullName>
    </submittedName>
</protein>
<accession>A0AAN8WSD8</accession>
<keyword evidence="2" id="KW-0812">Transmembrane</keyword>
<comment type="caution">
    <text evidence="3">The sequence shown here is derived from an EMBL/GenBank/DDBJ whole genome shotgun (WGS) entry which is preliminary data.</text>
</comment>
<evidence type="ECO:0000313" key="3">
    <source>
        <dbReference type="EMBL" id="KAK7069431.1"/>
    </source>
</evidence>
<feature type="transmembrane region" description="Helical" evidence="2">
    <location>
        <begin position="72"/>
        <end position="96"/>
    </location>
</feature>
<dbReference type="Proteomes" id="UP001381693">
    <property type="component" value="Unassembled WGS sequence"/>
</dbReference>
<evidence type="ECO:0000256" key="2">
    <source>
        <dbReference type="SAM" id="Phobius"/>
    </source>
</evidence>
<keyword evidence="2" id="KW-1133">Transmembrane helix</keyword>
<organism evidence="3 4">
    <name type="scientific">Halocaridina rubra</name>
    <name type="common">Hawaiian red shrimp</name>
    <dbReference type="NCBI Taxonomy" id="373956"/>
    <lineage>
        <taxon>Eukaryota</taxon>
        <taxon>Metazoa</taxon>
        <taxon>Ecdysozoa</taxon>
        <taxon>Arthropoda</taxon>
        <taxon>Crustacea</taxon>
        <taxon>Multicrustacea</taxon>
        <taxon>Malacostraca</taxon>
        <taxon>Eumalacostraca</taxon>
        <taxon>Eucarida</taxon>
        <taxon>Decapoda</taxon>
        <taxon>Pleocyemata</taxon>
        <taxon>Caridea</taxon>
        <taxon>Atyoidea</taxon>
        <taxon>Atyidae</taxon>
        <taxon>Halocaridina</taxon>
    </lineage>
</organism>
<evidence type="ECO:0000313" key="4">
    <source>
        <dbReference type="Proteomes" id="UP001381693"/>
    </source>
</evidence>
<sequence>MQDANNFLKAAFQIGPWRITRKVLLFVIVFCVVVILFSTIVLKTHMFDEDWEDFEWDEEDDWDDGISGGDSILLIIIGLSAIGGLIAAAGCCMAGFNSPEQLASDGSIFTLSGVANTGAPVATAPVAAAPRPRRQTERPRSNDTKIYPPTSNYPQGPSYPTNPGYPPHPPPYSAPGYPPPPPSGVQAGAPPPPAHTISDLPPPYAPGSYPNTR</sequence>
<feature type="transmembrane region" description="Helical" evidence="2">
    <location>
        <begin position="23"/>
        <end position="42"/>
    </location>
</feature>
<evidence type="ECO:0000256" key="1">
    <source>
        <dbReference type="SAM" id="MobiDB-lite"/>
    </source>
</evidence>
<keyword evidence="2" id="KW-0472">Membrane</keyword>
<proteinExistence type="predicted"/>
<gene>
    <name evidence="3" type="ORF">SK128_021774</name>
</gene>
<name>A0AAN8WSD8_HALRR</name>
<feature type="compositionally biased region" description="Basic and acidic residues" evidence="1">
    <location>
        <begin position="134"/>
        <end position="143"/>
    </location>
</feature>